<reference evidence="6 7" key="1">
    <citation type="submission" date="2023-11" db="EMBL/GenBank/DDBJ databases">
        <title>Halocaridina rubra genome assembly.</title>
        <authorList>
            <person name="Smith C."/>
        </authorList>
    </citation>
    <scope>NUCLEOTIDE SEQUENCE [LARGE SCALE GENOMIC DNA]</scope>
    <source>
        <strain evidence="6">EP-1</strain>
        <tissue evidence="6">Whole</tissue>
    </source>
</reference>
<evidence type="ECO:0000256" key="4">
    <source>
        <dbReference type="PROSITE-ProRule" id="PRU00146"/>
    </source>
</evidence>
<evidence type="ECO:0000259" key="5">
    <source>
        <dbReference type="PROSITE" id="PS50016"/>
    </source>
</evidence>
<dbReference type="InterPro" id="IPR019787">
    <property type="entry name" value="Znf_PHD-finger"/>
</dbReference>
<dbReference type="InterPro" id="IPR019786">
    <property type="entry name" value="Zinc_finger_PHD-type_CS"/>
</dbReference>
<feature type="non-terminal residue" evidence="6">
    <location>
        <position position="173"/>
    </location>
</feature>
<dbReference type="Proteomes" id="UP001381693">
    <property type="component" value="Unassembled WGS sequence"/>
</dbReference>
<dbReference type="AlphaFoldDB" id="A0AAN8ZW82"/>
<keyword evidence="3" id="KW-0862">Zinc</keyword>
<comment type="caution">
    <text evidence="6">The sequence shown here is derived from an EMBL/GenBank/DDBJ whole genome shotgun (WGS) entry which is preliminary data.</text>
</comment>
<evidence type="ECO:0000256" key="3">
    <source>
        <dbReference type="ARBA" id="ARBA00022833"/>
    </source>
</evidence>
<dbReference type="PROSITE" id="PS01359">
    <property type="entry name" value="ZF_PHD_1"/>
    <property type="match status" value="1"/>
</dbReference>
<evidence type="ECO:0000256" key="2">
    <source>
        <dbReference type="ARBA" id="ARBA00022771"/>
    </source>
</evidence>
<gene>
    <name evidence="6" type="ORF">SK128_017036</name>
</gene>
<feature type="domain" description="PHD-type" evidence="5">
    <location>
        <begin position="52"/>
        <end position="110"/>
    </location>
</feature>
<dbReference type="PROSITE" id="PS50016">
    <property type="entry name" value="ZF_PHD_2"/>
    <property type="match status" value="1"/>
</dbReference>
<keyword evidence="7" id="KW-1185">Reference proteome</keyword>
<dbReference type="InterPro" id="IPR011011">
    <property type="entry name" value="Znf_FYVE_PHD"/>
</dbReference>
<accession>A0AAN8ZW82</accession>
<protein>
    <recommendedName>
        <fullName evidence="5">PHD-type domain-containing protein</fullName>
    </recommendedName>
</protein>
<dbReference type="InterPro" id="IPR013083">
    <property type="entry name" value="Znf_RING/FYVE/PHD"/>
</dbReference>
<dbReference type="SUPFAM" id="SSF57903">
    <property type="entry name" value="FYVE/PHD zinc finger"/>
    <property type="match status" value="1"/>
</dbReference>
<keyword evidence="1" id="KW-0479">Metal-binding</keyword>
<dbReference type="Gene3D" id="3.30.40.10">
    <property type="entry name" value="Zinc/RING finger domain, C3HC4 (zinc finger)"/>
    <property type="match status" value="1"/>
</dbReference>
<keyword evidence="2 4" id="KW-0863">Zinc-finger</keyword>
<dbReference type="GO" id="GO:0008270">
    <property type="term" value="F:zinc ion binding"/>
    <property type="evidence" value="ECO:0007669"/>
    <property type="project" value="UniProtKB-KW"/>
</dbReference>
<proteinExistence type="predicted"/>
<evidence type="ECO:0000313" key="7">
    <source>
        <dbReference type="Proteomes" id="UP001381693"/>
    </source>
</evidence>
<sequence>MSQNSGRKGRKKVDVSVDVLEGAVAVGGRKDDSCVDVNKPAVDDGSGGNETDENCGNCETVVKCDDKAMQCKVCKVWFHTVCEGMPEEVYDCIMSVGDQITWYCTHCKRGCVQLYKCMDKIEEQNKVLWNKQGQKEREIKAWAEIVGQQESNRAMNARMGVVEAQSVALATSQ</sequence>
<evidence type="ECO:0000256" key="1">
    <source>
        <dbReference type="ARBA" id="ARBA00022723"/>
    </source>
</evidence>
<dbReference type="EMBL" id="JAXCGZ010019455">
    <property type="protein sequence ID" value="KAK7066083.1"/>
    <property type="molecule type" value="Genomic_DNA"/>
</dbReference>
<name>A0AAN8ZW82_HALRR</name>
<evidence type="ECO:0000313" key="6">
    <source>
        <dbReference type="EMBL" id="KAK7066083.1"/>
    </source>
</evidence>
<organism evidence="6 7">
    <name type="scientific">Halocaridina rubra</name>
    <name type="common">Hawaiian red shrimp</name>
    <dbReference type="NCBI Taxonomy" id="373956"/>
    <lineage>
        <taxon>Eukaryota</taxon>
        <taxon>Metazoa</taxon>
        <taxon>Ecdysozoa</taxon>
        <taxon>Arthropoda</taxon>
        <taxon>Crustacea</taxon>
        <taxon>Multicrustacea</taxon>
        <taxon>Malacostraca</taxon>
        <taxon>Eumalacostraca</taxon>
        <taxon>Eucarida</taxon>
        <taxon>Decapoda</taxon>
        <taxon>Pleocyemata</taxon>
        <taxon>Caridea</taxon>
        <taxon>Atyoidea</taxon>
        <taxon>Atyidae</taxon>
        <taxon>Halocaridina</taxon>
    </lineage>
</organism>